<comment type="caution">
    <text evidence="22">The sequence shown here is derived from an EMBL/GenBank/DDBJ whole genome shotgun (WGS) entry which is preliminary data.</text>
</comment>
<comment type="subunit">
    <text evidence="14">Homotetramer. Seems to be able to form heterotetramers composed from more than 1 of the 3 IMPDH gene products (IMD2-4).</text>
</comment>
<protein>
    <recommendedName>
        <fullName evidence="15 20">Inosine-5'-monophosphate dehydrogenase</fullName>
        <shortName evidence="15">IMP dehydrogenase</shortName>
        <shortName evidence="15">IMPD</shortName>
        <shortName evidence="15">IMPDH</shortName>
        <ecNumber evidence="15 20">1.1.1.205</ecNumber>
    </recommendedName>
</protein>
<dbReference type="AlphaFoldDB" id="A0A3D8RQ34"/>
<reference evidence="22 23" key="1">
    <citation type="journal article" date="2018" name="IMA Fungus">
        <title>IMA Genome-F 9: Draft genome sequence of Annulohypoxylon stygium, Aspergillus mulundensis, Berkeleyomyces basicola (syn. Thielaviopsis basicola), Ceratocystis smalleyi, two Cercospora beticola strains, Coleophoma cylindrospora, Fusarium fracticaudum, Phialophora cf. hyalina, and Morchella septimelata.</title>
        <authorList>
            <person name="Wingfield B.D."/>
            <person name="Bills G.F."/>
            <person name="Dong Y."/>
            <person name="Huang W."/>
            <person name="Nel W.J."/>
            <person name="Swalarsk-Parry B.S."/>
            <person name="Vaghefi N."/>
            <person name="Wilken P.M."/>
            <person name="An Z."/>
            <person name="de Beer Z.W."/>
            <person name="De Vos L."/>
            <person name="Chen L."/>
            <person name="Duong T.A."/>
            <person name="Gao Y."/>
            <person name="Hammerbacher A."/>
            <person name="Kikkert J.R."/>
            <person name="Li Y."/>
            <person name="Li H."/>
            <person name="Li K."/>
            <person name="Li Q."/>
            <person name="Liu X."/>
            <person name="Ma X."/>
            <person name="Naidoo K."/>
            <person name="Pethybridge S.J."/>
            <person name="Sun J."/>
            <person name="Steenkamp E.T."/>
            <person name="van der Nest M.A."/>
            <person name="van Wyk S."/>
            <person name="Wingfield M.J."/>
            <person name="Xiong C."/>
            <person name="Yue Q."/>
            <person name="Zhang X."/>
        </authorList>
    </citation>
    <scope>NUCLEOTIDE SEQUENCE [LARGE SCALE GENOMIC DNA]</scope>
    <source>
        <strain evidence="22 23">BP5796</strain>
    </source>
</reference>
<evidence type="ECO:0000256" key="4">
    <source>
        <dbReference type="ARBA" id="ARBA00022490"/>
    </source>
</evidence>
<dbReference type="CDD" id="cd00381">
    <property type="entry name" value="IMPDH"/>
    <property type="match status" value="1"/>
</dbReference>
<keyword evidence="5 15" id="KW-0479">Metal-binding</keyword>
<evidence type="ECO:0000256" key="3">
    <source>
        <dbReference type="ARBA" id="ARBA00005502"/>
    </source>
</evidence>
<feature type="binding site" description="in other chain" evidence="15 17">
    <location>
        <position position="352"/>
    </location>
    <ligand>
        <name>K(+)</name>
        <dbReference type="ChEBI" id="CHEBI:29103"/>
        <note>ligand shared between two tetrameric partners</note>
    </ligand>
</feature>
<dbReference type="SUPFAM" id="SSF54631">
    <property type="entry name" value="CBS-domain pair"/>
    <property type="match status" value="1"/>
</dbReference>
<dbReference type="GO" id="GO:0006177">
    <property type="term" value="P:GMP biosynthetic process"/>
    <property type="evidence" value="ECO:0007669"/>
    <property type="project" value="UniProtKB-UniRule"/>
</dbReference>
<feature type="binding site" evidence="15 16">
    <location>
        <begin position="295"/>
        <end position="297"/>
    </location>
    <ligand>
        <name>NAD(+)</name>
        <dbReference type="ChEBI" id="CHEBI:57540"/>
    </ligand>
</feature>
<feature type="active site" description="Thioimidate intermediate" evidence="15">
    <location>
        <position position="352"/>
    </location>
</feature>
<evidence type="ECO:0000256" key="9">
    <source>
        <dbReference type="ARBA" id="ARBA00023002"/>
    </source>
</evidence>
<dbReference type="PANTHER" id="PTHR11911">
    <property type="entry name" value="INOSINE-5-MONOPHOSPHATE DEHYDROGENASE RELATED"/>
    <property type="match status" value="1"/>
</dbReference>
<feature type="binding site" evidence="15">
    <location>
        <begin position="385"/>
        <end position="387"/>
    </location>
    <ligand>
        <name>IMP</name>
        <dbReference type="ChEBI" id="CHEBI:58053"/>
    </ligand>
</feature>
<evidence type="ECO:0000259" key="21">
    <source>
        <dbReference type="PROSITE" id="PS51371"/>
    </source>
</evidence>
<feature type="binding site" evidence="15">
    <location>
        <position position="532"/>
    </location>
    <ligand>
        <name>K(+)</name>
        <dbReference type="ChEBI" id="CHEBI:29103"/>
        <note>ligand shared between two tetrameric partners</note>
    </ligand>
</feature>
<dbReference type="PANTHER" id="PTHR11911:SF111">
    <property type="entry name" value="INOSINE-5'-MONOPHOSPHATE DEHYDROGENASE"/>
    <property type="match status" value="1"/>
</dbReference>
<keyword evidence="23" id="KW-1185">Reference proteome</keyword>
<evidence type="ECO:0000256" key="14">
    <source>
        <dbReference type="ARBA" id="ARBA00062187"/>
    </source>
</evidence>
<dbReference type="GO" id="GO:0000166">
    <property type="term" value="F:nucleotide binding"/>
    <property type="evidence" value="ECO:0007669"/>
    <property type="project" value="UniProtKB-UniRule"/>
</dbReference>
<evidence type="ECO:0000256" key="10">
    <source>
        <dbReference type="ARBA" id="ARBA00023027"/>
    </source>
</evidence>
<evidence type="ECO:0000256" key="7">
    <source>
        <dbReference type="ARBA" id="ARBA00022755"/>
    </source>
</evidence>
<dbReference type="GO" id="GO:0005737">
    <property type="term" value="C:cytoplasm"/>
    <property type="evidence" value="ECO:0007669"/>
    <property type="project" value="UniProtKB-SubCell"/>
</dbReference>
<dbReference type="FunFam" id="3.20.20.70:FF:000007">
    <property type="entry name" value="Chromosome 19 SCAF14664, whole genome shotgun sequence"/>
    <property type="match status" value="1"/>
</dbReference>
<evidence type="ECO:0000256" key="8">
    <source>
        <dbReference type="ARBA" id="ARBA00022958"/>
    </source>
</evidence>
<evidence type="ECO:0000256" key="20">
    <source>
        <dbReference type="RuleBase" id="RU003928"/>
    </source>
</evidence>
<evidence type="ECO:0000256" key="17">
    <source>
        <dbReference type="PIRSR" id="PIRSR000130-4"/>
    </source>
</evidence>
<dbReference type="SUPFAM" id="SSF51412">
    <property type="entry name" value="Inosine monophosphate dehydrogenase (IMPDH)"/>
    <property type="match status" value="1"/>
</dbReference>
<dbReference type="UniPathway" id="UPA00601">
    <property type="reaction ID" value="UER00295"/>
</dbReference>
<evidence type="ECO:0000313" key="22">
    <source>
        <dbReference type="EMBL" id="RDW76080.1"/>
    </source>
</evidence>
<dbReference type="InterPro" id="IPR015875">
    <property type="entry name" value="IMP_DH/GMP_Rdtase_CS"/>
</dbReference>
<keyword evidence="9 15" id="KW-0560">Oxidoreductase</keyword>
<organism evidence="22 23">
    <name type="scientific">Coleophoma crateriformis</name>
    <dbReference type="NCBI Taxonomy" id="565419"/>
    <lineage>
        <taxon>Eukaryota</taxon>
        <taxon>Fungi</taxon>
        <taxon>Dikarya</taxon>
        <taxon>Ascomycota</taxon>
        <taxon>Pezizomycotina</taxon>
        <taxon>Leotiomycetes</taxon>
        <taxon>Helotiales</taxon>
        <taxon>Dermateaceae</taxon>
        <taxon>Coleophoma</taxon>
    </lineage>
</organism>
<gene>
    <name evidence="22" type="ORF">BP5796_06901</name>
</gene>
<dbReference type="InterPro" id="IPR005990">
    <property type="entry name" value="IMP_DH"/>
</dbReference>
<comment type="similarity">
    <text evidence="3 15 19">Belongs to the IMPDH/GMPR family.</text>
</comment>
<feature type="domain" description="CBS" evidence="21">
    <location>
        <begin position="201"/>
        <end position="257"/>
    </location>
</feature>
<keyword evidence="4 15" id="KW-0963">Cytoplasm</keyword>
<dbReference type="CDD" id="cd04601">
    <property type="entry name" value="CBS_pair_IMPDH"/>
    <property type="match status" value="1"/>
</dbReference>
<comment type="activity regulation">
    <text evidence="15">Mycophenolic acid (MPA) is a non-competitive inhibitor that prevents formation of the closed enzyme conformation by binding to the same site as the amobile flap. In contrast, mizoribine monophosphate (MZP) is a competitive inhibitor that induces the closed conformation. MPA is a potent inhibitor of mammalian IMPDHs but a poor inhibitor of the bacterial enzymes. MZP is a more potent inhibitor of bacterial IMPDH.</text>
</comment>
<dbReference type="PROSITE" id="PS51371">
    <property type="entry name" value="CBS"/>
    <property type="match status" value="2"/>
</dbReference>
<dbReference type="NCBIfam" id="TIGR01302">
    <property type="entry name" value="IMP_dehydrog"/>
    <property type="match status" value="1"/>
</dbReference>
<evidence type="ECO:0000256" key="11">
    <source>
        <dbReference type="ARBA" id="ARBA00023122"/>
    </source>
</evidence>
<evidence type="ECO:0000256" key="16">
    <source>
        <dbReference type="PIRSR" id="PIRSR000130-3"/>
    </source>
</evidence>
<dbReference type="InterPro" id="IPR000644">
    <property type="entry name" value="CBS_dom"/>
</dbReference>
<dbReference type="EC" id="1.1.1.205" evidence="15 20"/>
<comment type="caution">
    <text evidence="15">Lacks conserved residue(s) required for the propagation of feature annotation.</text>
</comment>
<feature type="binding site" description="in other chain" evidence="15 17">
    <location>
        <position position="347"/>
    </location>
    <ligand>
        <name>K(+)</name>
        <dbReference type="ChEBI" id="CHEBI:29103"/>
        <note>ligand shared between two tetrameric partners</note>
    </ligand>
</feature>
<sequence>MPHTNGASTGTSAFFGASKDILDHTKALETLKQYEDHDGLSVEDLLDSKKHGGLTYNDFLVLPGYIGFPASDVDLESPVTKRIALKTPFVSSPMDTVTEHEMAIQMALQGGLGVIHHNCSADEQAEMVQKVKRFENGFILDPVVLERNTTVGEVKALKEKWGFGGFPVTENGKLGSKLIGIVTNRDIQFEYDDESPVSSVMVTDLVTAPHGVDLKEANDILAKSKKGKLPIVDKSGNLVSMISRSDLIKHQHFPLASKLPDSKQLICAAAIGTRPEDKTRLQKLVDAGLDIVILDSSQGNSMYQIEMIKYIKEKYPGLDVIGGNVVTREQAASLIAAGVDGLRIGMGSGSACITQEVMAVGRPQAAAVYNVSSFAAKFGVPCMADGGIQNVGHIVKGLALGATTIMMGGLLAGTTESPGTSFVNREGKLVKAYRGMGSIDAMQDKKAGAGGSKKDSQKSNAGTARYFSEGDSVLVAQGVAGAVAHRGSVTKFVPYLAAGLQHSLQDCGRKSLHELHQSVANGTTRFELRTASAQLEGGVNMESYEKKLYA</sequence>
<dbReference type="GO" id="GO:0046872">
    <property type="term" value="F:metal ion binding"/>
    <property type="evidence" value="ECO:0007669"/>
    <property type="project" value="UniProtKB-UniRule"/>
</dbReference>
<dbReference type="InterPro" id="IPR046342">
    <property type="entry name" value="CBS_dom_sf"/>
</dbReference>
<dbReference type="PROSITE" id="PS00487">
    <property type="entry name" value="IMP_DH_GMP_RED"/>
    <property type="match status" value="1"/>
</dbReference>
<dbReference type="OrthoDB" id="416622at2759"/>
<feature type="active site" description="Proton acceptor" evidence="15">
    <location>
        <position position="465"/>
    </location>
</feature>
<accession>A0A3D8RQ34</accession>
<evidence type="ECO:0000256" key="12">
    <source>
        <dbReference type="ARBA" id="ARBA00048028"/>
    </source>
</evidence>
<dbReference type="Pfam" id="PF00478">
    <property type="entry name" value="IMPDH"/>
    <property type="match status" value="1"/>
</dbReference>
<dbReference type="PIRSF" id="PIRSF000130">
    <property type="entry name" value="IMPDH"/>
    <property type="match status" value="1"/>
</dbReference>
<dbReference type="GO" id="GO:0003938">
    <property type="term" value="F:IMP dehydrogenase activity"/>
    <property type="evidence" value="ECO:0007669"/>
    <property type="project" value="UniProtKB-UniRule"/>
</dbReference>
<feature type="domain" description="CBS" evidence="21">
    <location>
        <begin position="138"/>
        <end position="197"/>
    </location>
</feature>
<evidence type="ECO:0000256" key="18">
    <source>
        <dbReference type="PROSITE-ProRule" id="PRU00703"/>
    </source>
</evidence>
<dbReference type="Proteomes" id="UP000256328">
    <property type="component" value="Unassembled WGS sequence"/>
</dbReference>
<comment type="cofactor">
    <cofactor evidence="1 15">
        <name>K(+)</name>
        <dbReference type="ChEBI" id="CHEBI:29103"/>
    </cofactor>
</comment>
<evidence type="ECO:0000313" key="23">
    <source>
        <dbReference type="Proteomes" id="UP000256328"/>
    </source>
</evidence>
<comment type="subcellular location">
    <subcellularLocation>
        <location evidence="2 15">Cytoplasm</location>
    </subcellularLocation>
</comment>
<feature type="binding site" evidence="15 16">
    <location>
        <begin position="345"/>
        <end position="347"/>
    </location>
    <ligand>
        <name>NAD(+)</name>
        <dbReference type="ChEBI" id="CHEBI:57540"/>
    </ligand>
</feature>
<evidence type="ECO:0000256" key="5">
    <source>
        <dbReference type="ARBA" id="ARBA00022723"/>
    </source>
</evidence>
<comment type="catalytic activity">
    <reaction evidence="12 15 20">
        <text>IMP + NAD(+) + H2O = XMP + NADH + H(+)</text>
        <dbReference type="Rhea" id="RHEA:11708"/>
        <dbReference type="ChEBI" id="CHEBI:15377"/>
        <dbReference type="ChEBI" id="CHEBI:15378"/>
        <dbReference type="ChEBI" id="CHEBI:57464"/>
        <dbReference type="ChEBI" id="CHEBI:57540"/>
        <dbReference type="ChEBI" id="CHEBI:57945"/>
        <dbReference type="ChEBI" id="CHEBI:58053"/>
        <dbReference type="EC" id="1.1.1.205"/>
    </reaction>
</comment>
<keyword evidence="7 15" id="KW-0658">Purine biosynthesis</keyword>
<dbReference type="SMART" id="SM00116">
    <property type="entry name" value="CBS"/>
    <property type="match status" value="2"/>
</dbReference>
<keyword evidence="10 15" id="KW-0520">NAD</keyword>
<comment type="function">
    <text evidence="13">Catalyzes the conversion of inosine 5'-phosphate (IMP) to xanthosine 5'-phosphate (XMP), the first committed and rate-limiting step in the de novo synthesis of guanine nucleotides, and therefore plays an important role in the regulation of cell growth. Part of the gene cluster that mediates the biosynthesis of mycophenolic acid (MPA), the first isolated antibiotic natural product in the world. Does not play a role in the biosynthesis of MPA, but is involved in self resistance to MPA, since MPA acts as an inhibitor of IMP dehydrogenases.</text>
</comment>
<dbReference type="InterPro" id="IPR013785">
    <property type="entry name" value="Aldolase_TIM"/>
</dbReference>
<dbReference type="InterPro" id="IPR001093">
    <property type="entry name" value="IMP_DH_GMPRt"/>
</dbReference>
<evidence type="ECO:0000256" key="15">
    <source>
        <dbReference type="HAMAP-Rule" id="MF_03156"/>
    </source>
</evidence>
<name>A0A3D8RQ34_9HELO</name>
<feature type="binding site" evidence="15">
    <location>
        <position position="350"/>
    </location>
    <ligand>
        <name>IMP</name>
        <dbReference type="ChEBI" id="CHEBI:58053"/>
    </ligand>
</feature>
<evidence type="ECO:0000256" key="1">
    <source>
        <dbReference type="ARBA" id="ARBA00001958"/>
    </source>
</evidence>
<evidence type="ECO:0000256" key="2">
    <source>
        <dbReference type="ARBA" id="ARBA00004496"/>
    </source>
</evidence>
<keyword evidence="6 15" id="KW-0332">GMP biosynthesis</keyword>
<feature type="binding site" description="in other chain" evidence="15 17">
    <location>
        <position position="349"/>
    </location>
    <ligand>
        <name>K(+)</name>
        <dbReference type="ChEBI" id="CHEBI:29103"/>
        <note>ligand shared between two tetrameric partners</note>
    </ligand>
</feature>
<dbReference type="GO" id="GO:0006183">
    <property type="term" value="P:GTP biosynthetic process"/>
    <property type="evidence" value="ECO:0007669"/>
    <property type="project" value="TreeGrafter"/>
</dbReference>
<keyword evidence="11 18" id="KW-0129">CBS domain</keyword>
<evidence type="ECO:0000256" key="19">
    <source>
        <dbReference type="RuleBase" id="RU003927"/>
    </source>
</evidence>
<feature type="binding site" evidence="15">
    <location>
        <begin position="408"/>
        <end position="409"/>
    </location>
    <ligand>
        <name>IMP</name>
        <dbReference type="ChEBI" id="CHEBI:58053"/>
    </ligand>
</feature>
<dbReference type="SMART" id="SM01240">
    <property type="entry name" value="IMPDH"/>
    <property type="match status" value="1"/>
</dbReference>
<feature type="binding site" evidence="15">
    <location>
        <begin position="433"/>
        <end position="437"/>
    </location>
    <ligand>
        <name>IMP</name>
        <dbReference type="ChEBI" id="CHEBI:58053"/>
    </ligand>
</feature>
<feature type="binding site" evidence="15">
    <location>
        <position position="477"/>
    </location>
    <ligand>
        <name>IMP</name>
        <dbReference type="ChEBI" id="CHEBI:58053"/>
    </ligand>
</feature>
<dbReference type="HAMAP" id="MF_01964">
    <property type="entry name" value="IMPDH"/>
    <property type="match status" value="1"/>
</dbReference>
<dbReference type="Pfam" id="PF00571">
    <property type="entry name" value="CBS"/>
    <property type="match status" value="2"/>
</dbReference>
<dbReference type="Gene3D" id="3.20.20.70">
    <property type="entry name" value="Aldolase class I"/>
    <property type="match status" value="1"/>
</dbReference>
<dbReference type="EMBL" id="PDLN01000009">
    <property type="protein sequence ID" value="RDW76080.1"/>
    <property type="molecule type" value="Genomic_DNA"/>
</dbReference>
<evidence type="ECO:0000256" key="6">
    <source>
        <dbReference type="ARBA" id="ARBA00022749"/>
    </source>
</evidence>
<proteinExistence type="inferred from homology"/>
<keyword evidence="8 15" id="KW-0630">Potassium</keyword>
<comment type="pathway">
    <text evidence="15 20">Purine metabolism; XMP biosynthesis via de novo pathway; XMP from IMP: step 1/1.</text>
</comment>
<evidence type="ECO:0000256" key="13">
    <source>
        <dbReference type="ARBA" id="ARBA00058020"/>
    </source>
</evidence>